<gene>
    <name evidence="3" type="ORF">DD666_21720</name>
</gene>
<dbReference type="Proteomes" id="UP000264036">
    <property type="component" value="Unassembled WGS sequence"/>
</dbReference>
<evidence type="ECO:0000256" key="2">
    <source>
        <dbReference type="SAM" id="SignalP"/>
    </source>
</evidence>
<proteinExistence type="inferred from homology"/>
<evidence type="ECO:0000256" key="1">
    <source>
        <dbReference type="ARBA" id="ARBA00006987"/>
    </source>
</evidence>
<reference evidence="3 4" key="1">
    <citation type="journal article" date="2018" name="Nat. Biotechnol.">
        <title>A standardized bacterial taxonomy based on genome phylogeny substantially revises the tree of life.</title>
        <authorList>
            <person name="Parks D.H."/>
            <person name="Chuvochina M."/>
            <person name="Waite D.W."/>
            <person name="Rinke C."/>
            <person name="Skarshewski A."/>
            <person name="Chaumeil P.A."/>
            <person name="Hugenholtz P."/>
        </authorList>
    </citation>
    <scope>NUCLEOTIDE SEQUENCE [LARGE SCALE GENOMIC DNA]</scope>
    <source>
        <strain evidence="3">UBA10707</strain>
    </source>
</reference>
<dbReference type="CDD" id="cd07012">
    <property type="entry name" value="PBP2_Bug_TTT"/>
    <property type="match status" value="1"/>
</dbReference>
<protein>
    <submittedName>
        <fullName evidence="3">ABC transporter substrate-binding protein</fullName>
    </submittedName>
</protein>
<sequence>MKKIQLIKSVAIGFTLLFSAQSQAETFPNKPIRWIVPYSAGGTTDVMARHLATEMGKALKQTIVIDNKPGAASIIGATAIARATPDGYTIGTVDSGTLAFNPALYKSLTYDAMKDFSFIGGLGKMPIVLAVNNSFPANNLSQFVDMVNKEPGKITSASSGHGSPLHMALELFNHKQKLNLLHVPYKGSAPAVQDLVSGQVNSIFVDLPPSISMIQAKKMKVLAVATPERLDILPDVPTFDEAGIKGFEAYAWQSLVGPKGLPKNKLDILNKALNDALTSDTIQKKFSEIGIQPMPMSQQQLDSFARSEHDSWGKLIRDAEIKLAN</sequence>
<name>A0A356LNA7_9BURK</name>
<feature type="signal peptide" evidence="2">
    <location>
        <begin position="1"/>
        <end position="24"/>
    </location>
</feature>
<dbReference type="PANTHER" id="PTHR42928">
    <property type="entry name" value="TRICARBOXYLATE-BINDING PROTEIN"/>
    <property type="match status" value="1"/>
</dbReference>
<organism evidence="3 4">
    <name type="scientific">Advenella kashmirensis</name>
    <dbReference type="NCBI Taxonomy" id="310575"/>
    <lineage>
        <taxon>Bacteria</taxon>
        <taxon>Pseudomonadati</taxon>
        <taxon>Pseudomonadota</taxon>
        <taxon>Betaproteobacteria</taxon>
        <taxon>Burkholderiales</taxon>
        <taxon>Alcaligenaceae</taxon>
    </lineage>
</organism>
<dbReference type="Gene3D" id="3.40.190.150">
    <property type="entry name" value="Bordetella uptake gene, domain 1"/>
    <property type="match status" value="1"/>
</dbReference>
<dbReference type="InterPro" id="IPR042100">
    <property type="entry name" value="Bug_dom1"/>
</dbReference>
<dbReference type="AlphaFoldDB" id="A0A356LNA7"/>
<dbReference type="InterPro" id="IPR005064">
    <property type="entry name" value="BUG"/>
</dbReference>
<keyword evidence="2" id="KW-0732">Signal</keyword>
<comment type="similarity">
    <text evidence="1">Belongs to the UPF0065 (bug) family.</text>
</comment>
<dbReference type="SUPFAM" id="SSF53850">
    <property type="entry name" value="Periplasmic binding protein-like II"/>
    <property type="match status" value="1"/>
</dbReference>
<accession>A0A356LNA7</accession>
<evidence type="ECO:0000313" key="3">
    <source>
        <dbReference type="EMBL" id="HBP32015.1"/>
    </source>
</evidence>
<dbReference type="PIRSF" id="PIRSF017082">
    <property type="entry name" value="YflP"/>
    <property type="match status" value="1"/>
</dbReference>
<dbReference type="PANTHER" id="PTHR42928:SF5">
    <property type="entry name" value="BLR1237 PROTEIN"/>
    <property type="match status" value="1"/>
</dbReference>
<evidence type="ECO:0000313" key="4">
    <source>
        <dbReference type="Proteomes" id="UP000264036"/>
    </source>
</evidence>
<feature type="chain" id="PRO_5016709244" evidence="2">
    <location>
        <begin position="25"/>
        <end position="325"/>
    </location>
</feature>
<comment type="caution">
    <text evidence="3">The sequence shown here is derived from an EMBL/GenBank/DDBJ whole genome shotgun (WGS) entry which is preliminary data.</text>
</comment>
<dbReference type="Pfam" id="PF03401">
    <property type="entry name" value="TctC"/>
    <property type="match status" value="1"/>
</dbReference>
<dbReference type="Gene3D" id="3.40.190.10">
    <property type="entry name" value="Periplasmic binding protein-like II"/>
    <property type="match status" value="1"/>
</dbReference>
<dbReference type="EMBL" id="DOEK01000047">
    <property type="protein sequence ID" value="HBP32015.1"/>
    <property type="molecule type" value="Genomic_DNA"/>
</dbReference>